<reference evidence="1" key="2">
    <citation type="submission" date="2023-05" db="EMBL/GenBank/DDBJ databases">
        <authorList>
            <consortium name="Lawrence Berkeley National Laboratory"/>
            <person name="Steindorff A."/>
            <person name="Hensen N."/>
            <person name="Bonometti L."/>
            <person name="Westerberg I."/>
            <person name="Brannstrom I.O."/>
            <person name="Guillou S."/>
            <person name="Cros-Aarteil S."/>
            <person name="Calhoun S."/>
            <person name="Haridas S."/>
            <person name="Kuo A."/>
            <person name="Mondo S."/>
            <person name="Pangilinan J."/>
            <person name="Riley R."/>
            <person name="Labutti K."/>
            <person name="Andreopoulos B."/>
            <person name="Lipzen A."/>
            <person name="Chen C."/>
            <person name="Yanf M."/>
            <person name="Daum C."/>
            <person name="Ng V."/>
            <person name="Clum A."/>
            <person name="Ohm R."/>
            <person name="Martin F."/>
            <person name="Silar P."/>
            <person name="Natvig D."/>
            <person name="Lalanne C."/>
            <person name="Gautier V."/>
            <person name="Ament-Velasquez S.L."/>
            <person name="Kruys A."/>
            <person name="Hutchinson M.I."/>
            <person name="Powell A.J."/>
            <person name="Barry K."/>
            <person name="Miller A.N."/>
            <person name="Grigoriev I.V."/>
            <person name="Debuchy R."/>
            <person name="Gladieux P."/>
            <person name="Thoren M.H."/>
            <person name="Johannesson H."/>
        </authorList>
    </citation>
    <scope>NUCLEOTIDE SEQUENCE</scope>
    <source>
        <strain evidence="1">CBS 508.74</strain>
    </source>
</reference>
<dbReference type="RefSeq" id="XP_064674687.1">
    <property type="nucleotide sequence ID" value="XM_064808535.1"/>
</dbReference>
<dbReference type="EMBL" id="MU853332">
    <property type="protein sequence ID" value="KAK4117117.1"/>
    <property type="molecule type" value="Genomic_DNA"/>
</dbReference>
<dbReference type="GeneID" id="89932658"/>
<organism evidence="1 2">
    <name type="scientific">Canariomyces notabilis</name>
    <dbReference type="NCBI Taxonomy" id="2074819"/>
    <lineage>
        <taxon>Eukaryota</taxon>
        <taxon>Fungi</taxon>
        <taxon>Dikarya</taxon>
        <taxon>Ascomycota</taxon>
        <taxon>Pezizomycotina</taxon>
        <taxon>Sordariomycetes</taxon>
        <taxon>Sordariomycetidae</taxon>
        <taxon>Sordariales</taxon>
        <taxon>Chaetomiaceae</taxon>
        <taxon>Canariomyces</taxon>
    </lineage>
</organism>
<evidence type="ECO:0000313" key="1">
    <source>
        <dbReference type="EMBL" id="KAK4117117.1"/>
    </source>
</evidence>
<dbReference type="Proteomes" id="UP001302812">
    <property type="component" value="Unassembled WGS sequence"/>
</dbReference>
<sequence length="528" mass="57752">MSPRIWPMCCRAGLDKPVNIVYYGLDAQDSEGPFTVKSLPGRDRLVVETFDRLKAEVPFEVFIAVIEKEDTGRKVAVSTNPSYLARSIFDLQGHSLACDLPVEERNWVHTRRGTSTQARSCSMTETAVMLIPRDGMIGFLLQCEIPLAQSARYCSRTTGVQRLIEYFAAKITDPQNRARLLPAFKQLCTRLWKLGEDSSFAVLSDDAIETLLKALLTAQDWDFFEQAVVKLGKHVPLTTLLPWIVAEVEGGGLAVRDIEKGLLAIGLASSNLSHRCNVARELLRLRAMGSEGQELLRRLVSSALESVGSQSATAQDGRRLVELVCVVLGPEILTTELLPLVQKTAPSIPLSLGVFEGLSRLTAAQRAQASVSKERLEQFARHITDTLDVSKLSCGPSPVHQGQTCRCCDRCNGKPVGPGPVNDSGLAPFVSSLLAEGASDIILARFALKGRWRRRNHQNARLPWFLVTVPEAAPRDTRGTRGPHCPRLAIVISLRRSLKLSSPSVSAHLRCGGCLKFGRSPASAEFAA</sequence>
<dbReference type="AlphaFoldDB" id="A0AAN6TMF9"/>
<reference evidence="1" key="1">
    <citation type="journal article" date="2023" name="Mol. Phylogenet. Evol.">
        <title>Genome-scale phylogeny and comparative genomics of the fungal order Sordariales.</title>
        <authorList>
            <person name="Hensen N."/>
            <person name="Bonometti L."/>
            <person name="Westerberg I."/>
            <person name="Brannstrom I.O."/>
            <person name="Guillou S."/>
            <person name="Cros-Aarteil S."/>
            <person name="Calhoun S."/>
            <person name="Haridas S."/>
            <person name="Kuo A."/>
            <person name="Mondo S."/>
            <person name="Pangilinan J."/>
            <person name="Riley R."/>
            <person name="LaButti K."/>
            <person name="Andreopoulos B."/>
            <person name="Lipzen A."/>
            <person name="Chen C."/>
            <person name="Yan M."/>
            <person name="Daum C."/>
            <person name="Ng V."/>
            <person name="Clum A."/>
            <person name="Steindorff A."/>
            <person name="Ohm R.A."/>
            <person name="Martin F."/>
            <person name="Silar P."/>
            <person name="Natvig D.O."/>
            <person name="Lalanne C."/>
            <person name="Gautier V."/>
            <person name="Ament-Velasquez S.L."/>
            <person name="Kruys A."/>
            <person name="Hutchinson M.I."/>
            <person name="Powell A.J."/>
            <person name="Barry K."/>
            <person name="Miller A.N."/>
            <person name="Grigoriev I.V."/>
            <person name="Debuchy R."/>
            <person name="Gladieux P."/>
            <person name="Hiltunen Thoren M."/>
            <person name="Johannesson H."/>
        </authorList>
    </citation>
    <scope>NUCLEOTIDE SEQUENCE</scope>
    <source>
        <strain evidence="1">CBS 508.74</strain>
    </source>
</reference>
<comment type="caution">
    <text evidence="1">The sequence shown here is derived from an EMBL/GenBank/DDBJ whole genome shotgun (WGS) entry which is preliminary data.</text>
</comment>
<proteinExistence type="predicted"/>
<evidence type="ECO:0000313" key="2">
    <source>
        <dbReference type="Proteomes" id="UP001302812"/>
    </source>
</evidence>
<gene>
    <name evidence="1" type="ORF">N656DRAFT_11651</name>
</gene>
<accession>A0AAN6TMF9</accession>
<name>A0AAN6TMF9_9PEZI</name>
<protein>
    <submittedName>
        <fullName evidence="1">Uncharacterized protein</fullName>
    </submittedName>
</protein>
<keyword evidence="2" id="KW-1185">Reference proteome</keyword>